<protein>
    <submittedName>
        <fullName evidence="2">Uncharacterized protein LOC104245850</fullName>
    </submittedName>
</protein>
<dbReference type="AlphaFoldDB" id="A0A1U7YLY9"/>
<dbReference type="PANTHER" id="PTHR33240:SF8">
    <property type="entry name" value="OS03G0439900 PROTEIN"/>
    <property type="match status" value="1"/>
</dbReference>
<dbReference type="CDD" id="cd00303">
    <property type="entry name" value="retropepsin_like"/>
    <property type="match status" value="1"/>
</dbReference>
<name>A0A1U7YLY9_NICSY</name>
<evidence type="ECO:0000313" key="2">
    <source>
        <dbReference type="RefSeq" id="XP_009799850.1"/>
    </source>
</evidence>
<keyword evidence="1" id="KW-1185">Reference proteome</keyword>
<proteinExistence type="predicted"/>
<dbReference type="Proteomes" id="UP000189701">
    <property type="component" value="Unplaced"/>
</dbReference>
<dbReference type="RefSeq" id="XP_009799850.1">
    <property type="nucleotide sequence ID" value="XM_009801548.1"/>
</dbReference>
<gene>
    <name evidence="2" type="primary">LOC104245850</name>
</gene>
<accession>A0A1U7YLY9</accession>
<dbReference type="PANTHER" id="PTHR33240">
    <property type="entry name" value="OS08G0508500 PROTEIN"/>
    <property type="match status" value="1"/>
</dbReference>
<reference evidence="2" key="2">
    <citation type="submission" date="2025-08" db="UniProtKB">
        <authorList>
            <consortium name="RefSeq"/>
        </authorList>
    </citation>
    <scope>IDENTIFICATION</scope>
    <source>
        <tissue evidence="2">Leaf</tissue>
    </source>
</reference>
<sequence>MAGNREVRMKAVVDLITNLLNTINEVSEMEGEDVMPNASPRHGCSSFLKWAEQKRFEGNNKVTELGHKIPLTTWDEIHNAYCAEVRTDKDDLNGLTQWLTSVQGESRKDRRNDAIIDLAAPRLNQERHQPSIRDVVMPLARHEEEIVYALENLGLKVKWPQKTRSDPITRKSNAICEIHQERGHKIEDCIALRQEVVNMLHRGHLKELLSDQGRGNFSRGLEQHQGLPKSPSLTRTIQMIIEGGDGALINSVKFITTHKLKRSITHERYDELEESIVFDKSDTHGLVFPHYDALVITLQILDTDVKCIIVDDGSGACIIHPRVLVQMKLEDKIVPCCITLTGFNDAIERTSGETTLPVLTYDVTLETTFHIMDQDT</sequence>
<evidence type="ECO:0000313" key="1">
    <source>
        <dbReference type="Proteomes" id="UP000189701"/>
    </source>
</evidence>
<reference evidence="1" key="1">
    <citation type="journal article" date="2013" name="Genome Biol.">
        <title>Reference genomes and transcriptomes of Nicotiana sylvestris and Nicotiana tomentosiformis.</title>
        <authorList>
            <person name="Sierro N."/>
            <person name="Battey J.N."/>
            <person name="Ouadi S."/>
            <person name="Bovet L."/>
            <person name="Goepfert S."/>
            <person name="Bakaher N."/>
            <person name="Peitsch M.C."/>
            <person name="Ivanov N.V."/>
        </authorList>
    </citation>
    <scope>NUCLEOTIDE SEQUENCE [LARGE SCALE GENOMIC DNA]</scope>
</reference>
<organism evidence="1 2">
    <name type="scientific">Nicotiana sylvestris</name>
    <name type="common">Wood tobacco</name>
    <name type="synonym">South American tobacco</name>
    <dbReference type="NCBI Taxonomy" id="4096"/>
    <lineage>
        <taxon>Eukaryota</taxon>
        <taxon>Viridiplantae</taxon>
        <taxon>Streptophyta</taxon>
        <taxon>Embryophyta</taxon>
        <taxon>Tracheophyta</taxon>
        <taxon>Spermatophyta</taxon>
        <taxon>Magnoliopsida</taxon>
        <taxon>eudicotyledons</taxon>
        <taxon>Gunneridae</taxon>
        <taxon>Pentapetalae</taxon>
        <taxon>asterids</taxon>
        <taxon>lamiids</taxon>
        <taxon>Solanales</taxon>
        <taxon>Solanaceae</taxon>
        <taxon>Nicotianoideae</taxon>
        <taxon>Nicotianeae</taxon>
        <taxon>Nicotiana</taxon>
    </lineage>
</organism>
<dbReference type="eggNOG" id="KOG0017">
    <property type="taxonomic scope" value="Eukaryota"/>
</dbReference>